<proteinExistence type="predicted"/>
<reference evidence="2 3" key="1">
    <citation type="journal article" date="2020" name="bioRxiv">
        <title>Metabolic contributions of an alphaproteobacterial endosymbiont in the apicomplexan Cardiosporidium cionae.</title>
        <authorList>
            <person name="Hunter E.S."/>
            <person name="Paight C.J."/>
            <person name="Lane C.E."/>
        </authorList>
    </citation>
    <scope>NUCLEOTIDE SEQUENCE [LARGE SCALE GENOMIC DNA]</scope>
    <source>
        <strain evidence="2">ESH_2018</strain>
    </source>
</reference>
<protein>
    <submittedName>
        <fullName evidence="2">Uncharacterized protein</fullName>
    </submittedName>
</protein>
<dbReference type="EMBL" id="JADAQX010000440">
    <property type="protein sequence ID" value="KAF8820237.1"/>
    <property type="molecule type" value="Genomic_DNA"/>
</dbReference>
<name>A0ABQ7J8B4_9APIC</name>
<keyword evidence="3" id="KW-1185">Reference proteome</keyword>
<evidence type="ECO:0000256" key="1">
    <source>
        <dbReference type="SAM" id="MobiDB-lite"/>
    </source>
</evidence>
<organism evidence="2 3">
    <name type="scientific">Cardiosporidium cionae</name>
    <dbReference type="NCBI Taxonomy" id="476202"/>
    <lineage>
        <taxon>Eukaryota</taxon>
        <taxon>Sar</taxon>
        <taxon>Alveolata</taxon>
        <taxon>Apicomplexa</taxon>
        <taxon>Aconoidasida</taxon>
        <taxon>Nephromycida</taxon>
        <taxon>Cardiosporidium</taxon>
    </lineage>
</organism>
<feature type="region of interest" description="Disordered" evidence="1">
    <location>
        <begin position="1"/>
        <end position="29"/>
    </location>
</feature>
<dbReference type="InterPro" id="IPR001680">
    <property type="entry name" value="WD40_rpt"/>
</dbReference>
<gene>
    <name evidence="2" type="ORF">IE077_003402</name>
</gene>
<dbReference type="Gene3D" id="2.130.10.10">
    <property type="entry name" value="YVTN repeat-like/Quinoprotein amine dehydrogenase"/>
    <property type="match status" value="1"/>
</dbReference>
<accession>A0ABQ7J8B4</accession>
<dbReference type="Proteomes" id="UP000823046">
    <property type="component" value="Unassembled WGS sequence"/>
</dbReference>
<dbReference type="InterPro" id="IPR036322">
    <property type="entry name" value="WD40_repeat_dom_sf"/>
</dbReference>
<dbReference type="InterPro" id="IPR015943">
    <property type="entry name" value="WD40/YVTN_repeat-like_dom_sf"/>
</dbReference>
<dbReference type="SUPFAM" id="SSF50978">
    <property type="entry name" value="WD40 repeat-like"/>
    <property type="match status" value="1"/>
</dbReference>
<evidence type="ECO:0000313" key="2">
    <source>
        <dbReference type="EMBL" id="KAF8820237.1"/>
    </source>
</evidence>
<dbReference type="Pfam" id="PF00400">
    <property type="entry name" value="WD40"/>
    <property type="match status" value="1"/>
</dbReference>
<evidence type="ECO:0000313" key="3">
    <source>
        <dbReference type="Proteomes" id="UP000823046"/>
    </source>
</evidence>
<sequence length="490" mass="54015">MATTTELVTEMVTASEPQLPPSSNEPKVTSSEISATSTFKSPALPLPTASDSFRLVKKEVHFSKATCMTVSEKFVFVGGLGICGSIAIWEIVDRDLVHAGNLMYMLGCPTRLSLNRSATKLIACTMPGYVYVWDVSPQKIAALKWQTDGYDSLQNDFIPDKQRFQPLACFTPENYRQCIAVAFLQDDTTLIGIGKIPQQGIVLYSSENACRIGRLPDLFTSIKDNNATKSSVHIRRNVYEFNCVCVDAQRYTLSKAGENGINGNWTAVSDSSGHCGVLFISDEILRDATSQCGNGLLHNNENPSEEGILKIRVPSSTTKLCHSGVEITSLVWSPRGAQERVTLLCGCSDGFVRYALLGVGKNGLLTLTLTFIQRLVRGDCLGEVRQLCVTKFKEGSNYIYAACNSSKKSETCIRLEKSINEDIVIEDSCTDGIYELRGRRIKGAEWSPVSFQHREPLLDLSLSPEGRFLASLSLDRTMFMYFWDGVSMTA</sequence>
<comment type="caution">
    <text evidence="2">The sequence shown here is derived from an EMBL/GenBank/DDBJ whole genome shotgun (WGS) entry which is preliminary data.</text>
</comment>